<feature type="binding site" evidence="6">
    <location>
        <begin position="124"/>
        <end position="125"/>
    </location>
    <ligand>
        <name>S-adenosyl-L-methionine</name>
        <dbReference type="ChEBI" id="CHEBI:59789"/>
    </ligand>
</feature>
<proteinExistence type="inferred from homology"/>
<dbReference type="PIRSF" id="PIRSF003078">
    <property type="entry name" value="GidB"/>
    <property type="match status" value="1"/>
</dbReference>
<organism evidence="7 8">
    <name type="scientific">Candidatus Hamiltonella defensa</name>
    <name type="common">Bemisia tabaci</name>
    <dbReference type="NCBI Taxonomy" id="672795"/>
    <lineage>
        <taxon>Bacteria</taxon>
        <taxon>Pseudomonadati</taxon>
        <taxon>Pseudomonadota</taxon>
        <taxon>Gammaproteobacteria</taxon>
        <taxon>Enterobacterales</taxon>
        <taxon>Enterobacteriaceae</taxon>
        <taxon>aphid secondary symbionts</taxon>
        <taxon>Candidatus Williamhamiltonella</taxon>
    </lineage>
</organism>
<dbReference type="InterPro" id="IPR029063">
    <property type="entry name" value="SAM-dependent_MTases_sf"/>
</dbReference>
<comment type="function">
    <text evidence="6">Specifically methylates the N7 position of guanine in position 527 of 16S rRNA.</text>
</comment>
<feature type="binding site" evidence="6">
    <location>
        <position position="78"/>
    </location>
    <ligand>
        <name>S-adenosyl-L-methionine</name>
        <dbReference type="ChEBI" id="CHEBI:59789"/>
    </ligand>
</feature>
<evidence type="ECO:0000256" key="3">
    <source>
        <dbReference type="ARBA" id="ARBA00022603"/>
    </source>
</evidence>
<keyword evidence="4 6" id="KW-0808">Transferase</keyword>
<reference evidence="8" key="1">
    <citation type="submission" date="2016-06" db="EMBL/GenBank/DDBJ databases">
        <authorList>
            <person name="Chen W."/>
            <person name="Hasegawa D.K."/>
        </authorList>
    </citation>
    <scope>NUCLEOTIDE SEQUENCE [LARGE SCALE GENOMIC DNA]</scope>
    <source>
        <strain evidence="8">MEAM1</strain>
    </source>
</reference>
<evidence type="ECO:0000256" key="6">
    <source>
        <dbReference type="HAMAP-Rule" id="MF_00074"/>
    </source>
</evidence>
<sequence length="211" mass="23924">MLDELDVLLSIAKINLSEEQKQKIISYIELLCHWNKTYNFTSVHDPKEMLIKHVLDSIIVAPYLKGRKFIDVGTGPGLPGLLLAIVLPDSHFTLLDSLGKRICFLRQVQQSLRLTNIQPIQSRVESFFPSKHFDGVISRAFASLKNMLSCCEHLVDKTTGYFYALKGVKPDHELADLPSQITLKSIFKLQIPKLEAERHLIVLKINGLFVT</sequence>
<keyword evidence="3 6" id="KW-0489">Methyltransferase</keyword>
<dbReference type="HAMAP" id="MF_00074">
    <property type="entry name" value="16SrRNA_methyltr_G"/>
    <property type="match status" value="1"/>
</dbReference>
<dbReference type="AlphaFoldDB" id="A0A249DXC4"/>
<evidence type="ECO:0000313" key="8">
    <source>
        <dbReference type="Proteomes" id="UP000216438"/>
    </source>
</evidence>
<evidence type="ECO:0000256" key="2">
    <source>
        <dbReference type="ARBA" id="ARBA00022552"/>
    </source>
</evidence>
<dbReference type="CDD" id="cd02440">
    <property type="entry name" value="AdoMet_MTases"/>
    <property type="match status" value="1"/>
</dbReference>
<dbReference type="NCBIfam" id="TIGR00138">
    <property type="entry name" value="rsmG_gidB"/>
    <property type="match status" value="1"/>
</dbReference>
<evidence type="ECO:0000256" key="4">
    <source>
        <dbReference type="ARBA" id="ARBA00022679"/>
    </source>
</evidence>
<gene>
    <name evidence="7" type="primary">gidB</name>
    <name evidence="6" type="synonym">rsmG</name>
    <name evidence="7" type="ORF">BA171_03570</name>
</gene>
<keyword evidence="2 6" id="KW-0698">rRNA processing</keyword>
<feature type="binding site" evidence="6">
    <location>
        <position position="139"/>
    </location>
    <ligand>
        <name>S-adenosyl-L-methionine</name>
        <dbReference type="ChEBI" id="CHEBI:59789"/>
    </ligand>
</feature>
<dbReference type="Proteomes" id="UP000216438">
    <property type="component" value="Chromosome"/>
</dbReference>
<dbReference type="RefSeq" id="WP_016857436.1">
    <property type="nucleotide sequence ID" value="NZ_CP016303.1"/>
</dbReference>
<dbReference type="PANTHER" id="PTHR31760">
    <property type="entry name" value="S-ADENOSYL-L-METHIONINE-DEPENDENT METHYLTRANSFERASES SUPERFAMILY PROTEIN"/>
    <property type="match status" value="1"/>
</dbReference>
<comment type="catalytic activity">
    <reaction evidence="6">
        <text>guanosine(527) in 16S rRNA + S-adenosyl-L-methionine = N(7)-methylguanosine(527) in 16S rRNA + S-adenosyl-L-homocysteine</text>
        <dbReference type="Rhea" id="RHEA:42732"/>
        <dbReference type="Rhea" id="RHEA-COMP:10209"/>
        <dbReference type="Rhea" id="RHEA-COMP:10210"/>
        <dbReference type="ChEBI" id="CHEBI:57856"/>
        <dbReference type="ChEBI" id="CHEBI:59789"/>
        <dbReference type="ChEBI" id="CHEBI:74269"/>
        <dbReference type="ChEBI" id="CHEBI:74480"/>
        <dbReference type="EC" id="2.1.1.170"/>
    </reaction>
</comment>
<dbReference type="PANTHER" id="PTHR31760:SF0">
    <property type="entry name" value="S-ADENOSYL-L-METHIONINE-DEPENDENT METHYLTRANSFERASES SUPERFAMILY PROTEIN"/>
    <property type="match status" value="1"/>
</dbReference>
<feature type="binding site" evidence="6">
    <location>
        <position position="73"/>
    </location>
    <ligand>
        <name>S-adenosyl-L-methionine</name>
        <dbReference type="ChEBI" id="CHEBI:59789"/>
    </ligand>
</feature>
<dbReference type="Gene3D" id="3.40.50.150">
    <property type="entry name" value="Vaccinia Virus protein VP39"/>
    <property type="match status" value="1"/>
</dbReference>
<keyword evidence="5 6" id="KW-0949">S-adenosyl-L-methionine</keyword>
<dbReference type="InterPro" id="IPR003682">
    <property type="entry name" value="rRNA_ssu_MeTfrase_G"/>
</dbReference>
<evidence type="ECO:0000256" key="5">
    <source>
        <dbReference type="ARBA" id="ARBA00022691"/>
    </source>
</evidence>
<dbReference type="OrthoDB" id="9808773at2"/>
<evidence type="ECO:0000313" key="7">
    <source>
        <dbReference type="EMBL" id="ASX26188.1"/>
    </source>
</evidence>
<dbReference type="EC" id="2.1.1.170" evidence="6"/>
<keyword evidence="1 6" id="KW-0963">Cytoplasm</keyword>
<comment type="caution">
    <text evidence="6">Lacks conserved residue(s) required for the propagation of feature annotation.</text>
</comment>
<reference evidence="7 8" key="2">
    <citation type="submission" date="2017-09" db="EMBL/GenBank/DDBJ databases">
        <title>The genome of whitefly Bemisia tabaci, a global crop pest, provides novel insights into virus transmission, host adaptation and insecticide resistance.</title>
        <authorList>
            <person name="Kaur N."/>
            <person name="Kliot A."/>
            <person name="Pinheiro P.V."/>
            <person name="Luan J."/>
            <person name="Zheng Y."/>
            <person name="Liu W."/>
            <person name="Sun H."/>
            <person name="Yang X."/>
            <person name="Xu Y."/>
            <person name="Luo Y."/>
            <person name="Kruse A."/>
            <person name="Fisher T.W."/>
            <person name="Nelson D.R."/>
            <person name="Elimelech M."/>
            <person name="MacCoss M."/>
            <person name="Johnson R."/>
            <person name="Cohen E."/>
            <person name="Hunter W.B."/>
            <person name="Brown J.K."/>
            <person name="Jander G."/>
            <person name="Cilia M."/>
            <person name="Douglas A.E."/>
            <person name="Ghanim M."/>
            <person name="Simmons A.M."/>
            <person name="Wintermantel W.M."/>
            <person name="Ling K.-S."/>
            <person name="Fei Z."/>
        </authorList>
    </citation>
    <scope>NUCLEOTIDE SEQUENCE [LARGE SCALE GENOMIC DNA]</scope>
    <source>
        <strain evidence="7 8">MEAM1</strain>
    </source>
</reference>
<accession>A0A249DXC4</accession>
<dbReference type="EMBL" id="CP016303">
    <property type="protein sequence ID" value="ASX26188.1"/>
    <property type="molecule type" value="Genomic_DNA"/>
</dbReference>
<dbReference type="Pfam" id="PF02527">
    <property type="entry name" value="GidB"/>
    <property type="match status" value="1"/>
</dbReference>
<evidence type="ECO:0000256" key="1">
    <source>
        <dbReference type="ARBA" id="ARBA00022490"/>
    </source>
</evidence>
<name>A0A249DXC4_9ENTR</name>
<dbReference type="GO" id="GO:0005829">
    <property type="term" value="C:cytosol"/>
    <property type="evidence" value="ECO:0007669"/>
    <property type="project" value="TreeGrafter"/>
</dbReference>
<protein>
    <recommendedName>
        <fullName evidence="6">Ribosomal RNA small subunit methyltransferase G</fullName>
        <ecNumber evidence="6">2.1.1.170</ecNumber>
    </recommendedName>
    <alternativeName>
        <fullName evidence="6">16S rRNA 7-methylguanosine methyltransferase</fullName>
        <shortName evidence="6">16S rRNA m7G methyltransferase</shortName>
    </alternativeName>
</protein>
<comment type="subcellular location">
    <subcellularLocation>
        <location evidence="6">Cytoplasm</location>
    </subcellularLocation>
</comment>
<dbReference type="GO" id="GO:0070043">
    <property type="term" value="F:rRNA (guanine-N7-)-methyltransferase activity"/>
    <property type="evidence" value="ECO:0007669"/>
    <property type="project" value="UniProtKB-UniRule"/>
</dbReference>
<comment type="similarity">
    <text evidence="6">Belongs to the methyltransferase superfamily. RNA methyltransferase RsmG family.</text>
</comment>
<dbReference type="SUPFAM" id="SSF53335">
    <property type="entry name" value="S-adenosyl-L-methionine-dependent methyltransferases"/>
    <property type="match status" value="1"/>
</dbReference>